<feature type="region of interest" description="Disordered" evidence="1">
    <location>
        <begin position="1"/>
        <end position="37"/>
    </location>
</feature>
<evidence type="ECO:0008006" key="4">
    <source>
        <dbReference type="Google" id="ProtNLM"/>
    </source>
</evidence>
<comment type="caution">
    <text evidence="2">The sequence shown here is derived from an EMBL/GenBank/DDBJ whole genome shotgun (WGS) entry which is preliminary data.</text>
</comment>
<proteinExistence type="predicted"/>
<dbReference type="OrthoDB" id="7595882at2"/>
<name>A0A177J7X2_SPHYA</name>
<sequence>MTAKVEAGSRKRASNPARGSKPGERRGGRKKGTPNKITQTFKQAIETAFENVGGAKYLEQMAVLQPVAFMGLIGKVLPTQIEHSNPDGSMKQPTTIQIVAAKVTDDDGDD</sequence>
<organism evidence="2 3">
    <name type="scientific">Sphingobium yanoikuyae</name>
    <name type="common">Sphingomonas yanoikuyae</name>
    <dbReference type="NCBI Taxonomy" id="13690"/>
    <lineage>
        <taxon>Bacteria</taxon>
        <taxon>Pseudomonadati</taxon>
        <taxon>Pseudomonadota</taxon>
        <taxon>Alphaproteobacteria</taxon>
        <taxon>Sphingomonadales</taxon>
        <taxon>Sphingomonadaceae</taxon>
        <taxon>Sphingobium</taxon>
    </lineage>
</organism>
<dbReference type="AlphaFoldDB" id="A0A177J7X2"/>
<evidence type="ECO:0000313" key="3">
    <source>
        <dbReference type="Proteomes" id="UP000077262"/>
    </source>
</evidence>
<dbReference type="Proteomes" id="UP000077262">
    <property type="component" value="Unassembled WGS sequence"/>
</dbReference>
<gene>
    <name evidence="2" type="ORF">AX777_18340</name>
</gene>
<evidence type="ECO:0000256" key="1">
    <source>
        <dbReference type="SAM" id="MobiDB-lite"/>
    </source>
</evidence>
<accession>A0A177J7X2</accession>
<dbReference type="EMBL" id="LSTR01000090">
    <property type="protein sequence ID" value="OAH36997.1"/>
    <property type="molecule type" value="Genomic_DNA"/>
</dbReference>
<dbReference type="RefSeq" id="WP_155738163.1">
    <property type="nucleotide sequence ID" value="NZ_LSTR01000090.1"/>
</dbReference>
<evidence type="ECO:0000313" key="2">
    <source>
        <dbReference type="EMBL" id="OAH36997.1"/>
    </source>
</evidence>
<reference evidence="2 3" key="1">
    <citation type="submission" date="2016-02" db="EMBL/GenBank/DDBJ databases">
        <authorList>
            <person name="Wen L."/>
            <person name="He K."/>
            <person name="Yang H."/>
        </authorList>
    </citation>
    <scope>NUCLEOTIDE SEQUENCE [LARGE SCALE GENOMIC DNA]</scope>
    <source>
        <strain evidence="2 3">CD09_2</strain>
    </source>
</reference>
<protein>
    <recommendedName>
        <fullName evidence="4">DUF5681 domain-containing protein</fullName>
    </recommendedName>
</protein>